<dbReference type="Proteomes" id="UP001595648">
    <property type="component" value="Unassembled WGS sequence"/>
</dbReference>
<comment type="caution">
    <text evidence="1">The sequence shown here is derived from an EMBL/GenBank/DDBJ whole genome shotgun (WGS) entry which is preliminary data.</text>
</comment>
<reference evidence="2" key="1">
    <citation type="journal article" date="2019" name="Int. J. Syst. Evol. Microbiol.">
        <title>The Global Catalogue of Microorganisms (GCM) 10K type strain sequencing project: providing services to taxonomists for standard genome sequencing and annotation.</title>
        <authorList>
            <consortium name="The Broad Institute Genomics Platform"/>
            <consortium name="The Broad Institute Genome Sequencing Center for Infectious Disease"/>
            <person name="Wu L."/>
            <person name="Ma J."/>
        </authorList>
    </citation>
    <scope>NUCLEOTIDE SEQUENCE [LARGE SCALE GENOMIC DNA]</scope>
    <source>
        <strain evidence="2">ICMP 19515</strain>
    </source>
</reference>
<name>A0ABV7MI00_9HYPH</name>
<gene>
    <name evidence="1" type="ORF">ACFOJ9_02515</name>
</gene>
<accession>A0ABV7MI00</accession>
<sequence length="31" mass="3264">MAQRFVEEGANVAIVRGHHRLTGSSAIAPST</sequence>
<dbReference type="RefSeq" id="WP_378987536.1">
    <property type="nucleotide sequence ID" value="NZ_JBHRVD010000001.1"/>
</dbReference>
<protein>
    <submittedName>
        <fullName evidence="1">Uncharacterized protein</fullName>
    </submittedName>
</protein>
<proteinExistence type="predicted"/>
<evidence type="ECO:0000313" key="2">
    <source>
        <dbReference type="Proteomes" id="UP001595648"/>
    </source>
</evidence>
<evidence type="ECO:0000313" key="1">
    <source>
        <dbReference type="EMBL" id="MFC3320702.1"/>
    </source>
</evidence>
<dbReference type="EMBL" id="JBHRVD010000001">
    <property type="protein sequence ID" value="MFC3320702.1"/>
    <property type="molecule type" value="Genomic_DNA"/>
</dbReference>
<organism evidence="1 2">
    <name type="scientific">Mesorhizobium cantuariense</name>
    <dbReference type="NCBI Taxonomy" id="1300275"/>
    <lineage>
        <taxon>Bacteria</taxon>
        <taxon>Pseudomonadati</taxon>
        <taxon>Pseudomonadota</taxon>
        <taxon>Alphaproteobacteria</taxon>
        <taxon>Hyphomicrobiales</taxon>
        <taxon>Phyllobacteriaceae</taxon>
        <taxon>Mesorhizobium</taxon>
    </lineage>
</organism>
<keyword evidence="2" id="KW-1185">Reference proteome</keyword>